<evidence type="ECO:0000313" key="1">
    <source>
        <dbReference type="EMBL" id="ESU78738.1"/>
    </source>
</evidence>
<reference evidence="1 2" key="1">
    <citation type="submission" date="2013-10" db="EMBL/GenBank/DDBJ databases">
        <title>Draft genomes and the virulence plasmids of Sd1617 vaccine constructs: WRSd3 and WRSd5.</title>
        <authorList>
            <person name="Aksomboon Vongsawan A."/>
            <person name="Venkatesan M.M."/>
            <person name="Vaisvil B."/>
            <person name="Emel G."/>
            <person name="Kepatral V."/>
            <person name="Sethabutr O."/>
            <person name="Serichantalergs O."/>
            <person name="Mason C."/>
        </authorList>
    </citation>
    <scope>NUCLEOTIDE SEQUENCE [LARGE SCALE GENOMIC DNA]</scope>
    <source>
        <strain evidence="1 2">WRSd3</strain>
    </source>
</reference>
<sequence length="36" mass="4233">MFYNLDHNYAENGWVCYRLMEGGAQKEQIREGLPAK</sequence>
<accession>A0A090NX18</accession>
<proteinExistence type="predicted"/>
<dbReference type="EMBL" id="AXUT01000215">
    <property type="protein sequence ID" value="ESU78738.1"/>
    <property type="molecule type" value="Genomic_DNA"/>
</dbReference>
<evidence type="ECO:0000313" key="2">
    <source>
        <dbReference type="Proteomes" id="UP000017944"/>
    </source>
</evidence>
<protein>
    <submittedName>
        <fullName evidence="1">Uncharacterized protein</fullName>
    </submittedName>
</protein>
<dbReference type="Proteomes" id="UP000017944">
    <property type="component" value="Unassembled WGS sequence"/>
</dbReference>
<organism evidence="1 2">
    <name type="scientific">Shigella dysenteriae WRSd3</name>
    <dbReference type="NCBI Taxonomy" id="1401327"/>
    <lineage>
        <taxon>Bacteria</taxon>
        <taxon>Pseudomonadati</taxon>
        <taxon>Pseudomonadota</taxon>
        <taxon>Gammaproteobacteria</taxon>
        <taxon>Enterobacterales</taxon>
        <taxon>Enterobacteriaceae</taxon>
        <taxon>Shigella</taxon>
    </lineage>
</organism>
<comment type="caution">
    <text evidence="1">The sequence shown here is derived from an EMBL/GenBank/DDBJ whole genome shotgun (WGS) entry which is preliminary data.</text>
</comment>
<dbReference type="AlphaFoldDB" id="A0A090NX18"/>
<name>A0A090NX18_SHIDY</name>
<gene>
    <name evidence="1" type="ORF">WRSd3_02658</name>
</gene>